<organism evidence="10 11">
    <name type="scientific">Apatococcus fuscideae</name>
    <dbReference type="NCBI Taxonomy" id="2026836"/>
    <lineage>
        <taxon>Eukaryota</taxon>
        <taxon>Viridiplantae</taxon>
        <taxon>Chlorophyta</taxon>
        <taxon>core chlorophytes</taxon>
        <taxon>Trebouxiophyceae</taxon>
        <taxon>Chlorellales</taxon>
        <taxon>Chlorellaceae</taxon>
        <taxon>Apatococcus</taxon>
    </lineage>
</organism>
<dbReference type="InterPro" id="IPR009000">
    <property type="entry name" value="Transl_B-barrel_sf"/>
</dbReference>
<keyword evidence="11" id="KW-1185">Reference proteome</keyword>
<comment type="similarity">
    <text evidence="2">Belongs to the NAF1 family.</text>
</comment>
<dbReference type="InterPro" id="IPR038664">
    <property type="entry name" value="Gar1/Naf1_Cbf5-bd_sf"/>
</dbReference>
<name>A0AAW1SMY8_9CHLO</name>
<reference evidence="10 11" key="1">
    <citation type="journal article" date="2024" name="Nat. Commun.">
        <title>Phylogenomics reveals the evolutionary origins of lichenization in chlorophyte algae.</title>
        <authorList>
            <person name="Puginier C."/>
            <person name="Libourel C."/>
            <person name="Otte J."/>
            <person name="Skaloud P."/>
            <person name="Haon M."/>
            <person name="Grisel S."/>
            <person name="Petersen M."/>
            <person name="Berrin J.G."/>
            <person name="Delaux P.M."/>
            <person name="Dal Grande F."/>
            <person name="Keller J."/>
        </authorList>
    </citation>
    <scope>NUCLEOTIDE SEQUENCE [LARGE SCALE GENOMIC DNA]</scope>
    <source>
        <strain evidence="10 11">SAG 2523</strain>
    </source>
</reference>
<evidence type="ECO:0000256" key="3">
    <source>
        <dbReference type="ARBA" id="ARBA00021438"/>
    </source>
</evidence>
<dbReference type="GO" id="GO:0005732">
    <property type="term" value="C:sno(s)RNA-containing ribonucleoprotein complex"/>
    <property type="evidence" value="ECO:0007669"/>
    <property type="project" value="InterPro"/>
</dbReference>
<dbReference type="GO" id="GO:0006364">
    <property type="term" value="P:rRNA processing"/>
    <property type="evidence" value="ECO:0007669"/>
    <property type="project" value="UniProtKB-KW"/>
</dbReference>
<comment type="caution">
    <text evidence="10">The sequence shown here is derived from an EMBL/GenBank/DDBJ whole genome shotgun (WGS) entry which is preliminary data.</text>
</comment>
<comment type="subcellular location">
    <subcellularLocation>
        <location evidence="1">Nucleus</location>
    </subcellularLocation>
</comment>
<accession>A0AAW1SMY8</accession>
<evidence type="ECO:0000256" key="6">
    <source>
        <dbReference type="ARBA" id="ARBA00022553"/>
    </source>
</evidence>
<evidence type="ECO:0000313" key="11">
    <source>
        <dbReference type="Proteomes" id="UP001485043"/>
    </source>
</evidence>
<evidence type="ECO:0000256" key="9">
    <source>
        <dbReference type="SAM" id="MobiDB-lite"/>
    </source>
</evidence>
<evidence type="ECO:0000256" key="1">
    <source>
        <dbReference type="ARBA" id="ARBA00004123"/>
    </source>
</evidence>
<sequence length="496" mass="51980">MQAETASAYASLGSHAQRYQEEHEGLYYDTELPSVDDLEIAAAAAQAALDQSRSDSSSTSDSSCETSEESHSDAASVEGDKTPAATASKFLLPKLRHLSLPQPSCSILLHVEGDTVKLAITPRDAEAGEDAMEVEGDADADDAASSVVSDMSDDVLTSHAQIRSMIDNMDADDEPLISEEAGADKLPPPEPLDVEIGAQDALTPAGAVSAVIEGMIVVQAPEHSPALREGSVLCLADRRPLGRIEEILGPVLSPMYALRYAGDGGEMPKDVAAGARVCSVDRFSHWLEESDLSAKGYDNTGQLDGKPEVEDEVQFSDDEQEAEYRRLNVTKRKTGPAEDGLQKRSQGGRFGPQDGGPRGGRRGGHSRGRGRDGPPADMAHAAFQASATAGQMLTSMRLEPQGSRGRGRGRGPTGAPFAAASAAPSGIAPAGPPGQQSGPSVMNGGQRMQWGQGQGQPDWAAPGFQAGGIAPLRGGRSGGPSRPFQQGRHFRGRRGR</sequence>
<evidence type="ECO:0000313" key="10">
    <source>
        <dbReference type="EMBL" id="KAK9849524.1"/>
    </source>
</evidence>
<feature type="compositionally biased region" description="Acidic residues" evidence="9">
    <location>
        <begin position="309"/>
        <end position="321"/>
    </location>
</feature>
<dbReference type="InterPro" id="IPR040309">
    <property type="entry name" value="Naf1"/>
</dbReference>
<dbReference type="GO" id="GO:0005634">
    <property type="term" value="C:nucleus"/>
    <property type="evidence" value="ECO:0007669"/>
    <property type="project" value="UniProtKB-SubCell"/>
</dbReference>
<dbReference type="GO" id="GO:0001522">
    <property type="term" value="P:pseudouridine synthesis"/>
    <property type="evidence" value="ECO:0007669"/>
    <property type="project" value="InterPro"/>
</dbReference>
<dbReference type="Pfam" id="PF04410">
    <property type="entry name" value="Gar1"/>
    <property type="match status" value="1"/>
</dbReference>
<feature type="compositionally biased region" description="Low complexity" evidence="9">
    <location>
        <begin position="45"/>
        <end position="65"/>
    </location>
</feature>
<feature type="region of interest" description="Disordered" evidence="9">
    <location>
        <begin position="394"/>
        <end position="496"/>
    </location>
</feature>
<feature type="compositionally biased region" description="Basic residues" evidence="9">
    <location>
        <begin position="359"/>
        <end position="368"/>
    </location>
</feature>
<feature type="compositionally biased region" description="Gly residues" evidence="9">
    <location>
        <begin position="348"/>
        <end position="358"/>
    </location>
</feature>
<keyword evidence="4" id="KW-0690">Ribosome biogenesis</keyword>
<gene>
    <name evidence="10" type="ORF">WJX84_002535</name>
</gene>
<dbReference type="SUPFAM" id="SSF50447">
    <property type="entry name" value="Translation proteins"/>
    <property type="match status" value="1"/>
</dbReference>
<evidence type="ECO:0000256" key="2">
    <source>
        <dbReference type="ARBA" id="ARBA00009801"/>
    </source>
</evidence>
<dbReference type="Gene3D" id="2.40.10.230">
    <property type="entry name" value="Probable tRNA pseudouridine synthase domain"/>
    <property type="match status" value="1"/>
</dbReference>
<feature type="compositionally biased region" description="Low complexity" evidence="9">
    <location>
        <begin position="413"/>
        <end position="451"/>
    </location>
</feature>
<evidence type="ECO:0000256" key="8">
    <source>
        <dbReference type="ARBA" id="ARBA00023242"/>
    </source>
</evidence>
<evidence type="ECO:0000256" key="4">
    <source>
        <dbReference type="ARBA" id="ARBA00022517"/>
    </source>
</evidence>
<keyword evidence="5" id="KW-0698">rRNA processing</keyword>
<dbReference type="GO" id="GO:0003723">
    <property type="term" value="F:RNA binding"/>
    <property type="evidence" value="ECO:0007669"/>
    <property type="project" value="UniProtKB-KW"/>
</dbReference>
<dbReference type="PANTHER" id="PTHR31633:SF1">
    <property type="entry name" value="H_ACA RIBONUCLEOPROTEIN COMPLEX NON-CORE SUBUNIT NAF1"/>
    <property type="match status" value="1"/>
</dbReference>
<feature type="region of interest" description="Disordered" evidence="9">
    <location>
        <begin position="45"/>
        <end position="81"/>
    </location>
</feature>
<proteinExistence type="inferred from homology"/>
<dbReference type="Proteomes" id="UP001485043">
    <property type="component" value="Unassembled WGS sequence"/>
</dbReference>
<evidence type="ECO:0000256" key="7">
    <source>
        <dbReference type="ARBA" id="ARBA00022884"/>
    </source>
</evidence>
<keyword evidence="8" id="KW-0539">Nucleus</keyword>
<dbReference type="PANTHER" id="PTHR31633">
    <property type="entry name" value="H/ACA RIBONUCLEOPROTEIN COMPLEX NON-CORE SUBUNIT NAF1"/>
    <property type="match status" value="1"/>
</dbReference>
<keyword evidence="7" id="KW-0694">RNA-binding</keyword>
<feature type="region of interest" description="Disordered" evidence="9">
    <location>
        <begin position="295"/>
        <end position="377"/>
    </location>
</feature>
<evidence type="ECO:0000256" key="5">
    <source>
        <dbReference type="ARBA" id="ARBA00022552"/>
    </source>
</evidence>
<keyword evidence="6" id="KW-0597">Phosphoprotein</keyword>
<dbReference type="AlphaFoldDB" id="A0AAW1SMY8"/>
<dbReference type="GO" id="GO:0000493">
    <property type="term" value="P:box H/ACA snoRNP assembly"/>
    <property type="evidence" value="ECO:0007669"/>
    <property type="project" value="InterPro"/>
</dbReference>
<dbReference type="EMBL" id="JALJOV010001334">
    <property type="protein sequence ID" value="KAK9849524.1"/>
    <property type="molecule type" value="Genomic_DNA"/>
</dbReference>
<protein>
    <recommendedName>
        <fullName evidence="3">H/ACA ribonucleoprotein complex non-core subunit NAF1</fullName>
    </recommendedName>
</protein>
<dbReference type="InterPro" id="IPR007504">
    <property type="entry name" value="H/ACA_rnp_Gar1/Naf1"/>
</dbReference>